<gene>
    <name evidence="4" type="ORF">SAMN05216260_12863</name>
</gene>
<name>A0A1G7WUN3_9ACTN</name>
<dbReference type="PANTHER" id="PTHR46268">
    <property type="entry name" value="STRESS RESPONSE PROTEIN NHAX"/>
    <property type="match status" value="1"/>
</dbReference>
<proteinExistence type="inferred from homology"/>
<sequence>MRERHVAVGVDGSPVSTRALDRAADEATRRNCALRVVYAVSDRDEAPPILHYAERRVTERHPGLRVETEAVEGGVVRALTEAGESATLVVVGHRDLGGLAGLVLGSVSLRLAAKTRVPLLVVRGDHAAEEGGDVLLGLRDTPDRGAAVHAFREAEHRATRLRVLRRAGPRHEDVPSVPLPDGPHVGPAPRGPVLRERAETDPDPSSSDIALARELYPAVEVDTRTARAPLLRVLPRATEGASVVVIGTRPRTGPGPRPGRLVHTLLRHSHCPVLLVPDN</sequence>
<reference evidence="4 5" key="1">
    <citation type="submission" date="2016-10" db="EMBL/GenBank/DDBJ databases">
        <authorList>
            <person name="de Groot N.N."/>
        </authorList>
    </citation>
    <scope>NUCLEOTIDE SEQUENCE [LARGE SCALE GENOMIC DNA]</scope>
    <source>
        <strain evidence="4 5">CGMCC 4.1859</strain>
    </source>
</reference>
<accession>A0A1G7WUN3</accession>
<organism evidence="4 5">
    <name type="scientific">Streptomyces griseoaurantiacus</name>
    <dbReference type="NCBI Taxonomy" id="68213"/>
    <lineage>
        <taxon>Bacteria</taxon>
        <taxon>Bacillati</taxon>
        <taxon>Actinomycetota</taxon>
        <taxon>Actinomycetes</taxon>
        <taxon>Kitasatosporales</taxon>
        <taxon>Streptomycetaceae</taxon>
        <taxon>Streptomyces</taxon>
        <taxon>Streptomyces aurantiacus group</taxon>
    </lineage>
</organism>
<feature type="region of interest" description="Disordered" evidence="2">
    <location>
        <begin position="167"/>
        <end position="207"/>
    </location>
</feature>
<evidence type="ECO:0000313" key="4">
    <source>
        <dbReference type="EMBL" id="SDG75651.1"/>
    </source>
</evidence>
<evidence type="ECO:0000256" key="1">
    <source>
        <dbReference type="ARBA" id="ARBA00008791"/>
    </source>
</evidence>
<protein>
    <submittedName>
        <fullName evidence="4">Nucleotide-binding universal stress protein, UspA family</fullName>
    </submittedName>
</protein>
<feature type="domain" description="UspA" evidence="3">
    <location>
        <begin position="53"/>
        <end position="123"/>
    </location>
</feature>
<dbReference type="InterPro" id="IPR006016">
    <property type="entry name" value="UspA"/>
</dbReference>
<comment type="similarity">
    <text evidence="1">Belongs to the universal stress protein A family.</text>
</comment>
<evidence type="ECO:0000259" key="3">
    <source>
        <dbReference type="Pfam" id="PF00582"/>
    </source>
</evidence>
<evidence type="ECO:0000313" key="5">
    <source>
        <dbReference type="Proteomes" id="UP000198614"/>
    </source>
</evidence>
<dbReference type="EMBL" id="FNAX01000028">
    <property type="protein sequence ID" value="SDG75651.1"/>
    <property type="molecule type" value="Genomic_DNA"/>
</dbReference>
<dbReference type="Proteomes" id="UP000198614">
    <property type="component" value="Unassembled WGS sequence"/>
</dbReference>
<evidence type="ECO:0000256" key="2">
    <source>
        <dbReference type="SAM" id="MobiDB-lite"/>
    </source>
</evidence>
<dbReference type="AlphaFoldDB" id="A0A1G7WUN3"/>
<dbReference type="PRINTS" id="PR01438">
    <property type="entry name" value="UNVRSLSTRESS"/>
</dbReference>
<dbReference type="InterPro" id="IPR006015">
    <property type="entry name" value="Universal_stress_UspA"/>
</dbReference>
<dbReference type="SUPFAM" id="SSF52402">
    <property type="entry name" value="Adenine nucleotide alpha hydrolases-like"/>
    <property type="match status" value="2"/>
</dbReference>
<dbReference type="PANTHER" id="PTHR46268:SF6">
    <property type="entry name" value="UNIVERSAL STRESS PROTEIN UP12"/>
    <property type="match status" value="1"/>
</dbReference>
<feature type="domain" description="UspA" evidence="3">
    <location>
        <begin position="4"/>
        <end position="46"/>
    </location>
</feature>
<dbReference type="InterPro" id="IPR014729">
    <property type="entry name" value="Rossmann-like_a/b/a_fold"/>
</dbReference>
<dbReference type="Gene3D" id="3.40.50.620">
    <property type="entry name" value="HUPs"/>
    <property type="match status" value="2"/>
</dbReference>
<dbReference type="Pfam" id="PF00582">
    <property type="entry name" value="Usp"/>
    <property type="match status" value="3"/>
</dbReference>
<feature type="domain" description="UspA" evidence="3">
    <location>
        <begin position="143"/>
        <end position="277"/>
    </location>
</feature>